<protein>
    <submittedName>
        <fullName evidence="1">Uncharacterized protein</fullName>
    </submittedName>
</protein>
<keyword evidence="2" id="KW-1185">Reference proteome</keyword>
<dbReference type="Proteomes" id="UP001194468">
    <property type="component" value="Unassembled WGS sequence"/>
</dbReference>
<dbReference type="EMBL" id="WHUW01000114">
    <property type="protein sequence ID" value="KAF8423497.1"/>
    <property type="molecule type" value="Genomic_DNA"/>
</dbReference>
<reference evidence="1" key="1">
    <citation type="submission" date="2019-10" db="EMBL/GenBank/DDBJ databases">
        <authorList>
            <consortium name="DOE Joint Genome Institute"/>
            <person name="Kuo A."/>
            <person name="Miyauchi S."/>
            <person name="Kiss E."/>
            <person name="Drula E."/>
            <person name="Kohler A."/>
            <person name="Sanchez-Garcia M."/>
            <person name="Andreopoulos B."/>
            <person name="Barry K.W."/>
            <person name="Bonito G."/>
            <person name="Buee M."/>
            <person name="Carver A."/>
            <person name="Chen C."/>
            <person name="Cichocki N."/>
            <person name="Clum A."/>
            <person name="Culley D."/>
            <person name="Crous P.W."/>
            <person name="Fauchery L."/>
            <person name="Girlanda M."/>
            <person name="Hayes R."/>
            <person name="Keri Z."/>
            <person name="LaButti K."/>
            <person name="Lipzen A."/>
            <person name="Lombard V."/>
            <person name="Magnuson J."/>
            <person name="Maillard F."/>
            <person name="Morin E."/>
            <person name="Murat C."/>
            <person name="Nolan M."/>
            <person name="Ohm R."/>
            <person name="Pangilinan J."/>
            <person name="Pereira M."/>
            <person name="Perotto S."/>
            <person name="Peter M."/>
            <person name="Riley R."/>
            <person name="Sitrit Y."/>
            <person name="Stielow B."/>
            <person name="Szollosi G."/>
            <person name="Zifcakova L."/>
            <person name="Stursova M."/>
            <person name="Spatafora J.W."/>
            <person name="Tedersoo L."/>
            <person name="Vaario L.-M."/>
            <person name="Yamada A."/>
            <person name="Yan M."/>
            <person name="Wang P."/>
            <person name="Xu J."/>
            <person name="Bruns T."/>
            <person name="Baldrian P."/>
            <person name="Vilgalys R."/>
            <person name="Henrissat B."/>
            <person name="Grigoriev I.V."/>
            <person name="Hibbett D."/>
            <person name="Nagy L.G."/>
            <person name="Martin F.M."/>
        </authorList>
    </citation>
    <scope>NUCLEOTIDE SEQUENCE</scope>
    <source>
        <strain evidence="1">BED1</strain>
    </source>
</reference>
<name>A0AAD4BEB7_BOLED</name>
<evidence type="ECO:0000313" key="1">
    <source>
        <dbReference type="EMBL" id="KAF8423497.1"/>
    </source>
</evidence>
<reference evidence="1" key="2">
    <citation type="journal article" date="2020" name="Nat. Commun.">
        <title>Large-scale genome sequencing of mycorrhizal fungi provides insights into the early evolution of symbiotic traits.</title>
        <authorList>
            <person name="Miyauchi S."/>
            <person name="Kiss E."/>
            <person name="Kuo A."/>
            <person name="Drula E."/>
            <person name="Kohler A."/>
            <person name="Sanchez-Garcia M."/>
            <person name="Morin E."/>
            <person name="Andreopoulos B."/>
            <person name="Barry K.W."/>
            <person name="Bonito G."/>
            <person name="Buee M."/>
            <person name="Carver A."/>
            <person name="Chen C."/>
            <person name="Cichocki N."/>
            <person name="Clum A."/>
            <person name="Culley D."/>
            <person name="Crous P.W."/>
            <person name="Fauchery L."/>
            <person name="Girlanda M."/>
            <person name="Hayes R.D."/>
            <person name="Keri Z."/>
            <person name="LaButti K."/>
            <person name="Lipzen A."/>
            <person name="Lombard V."/>
            <person name="Magnuson J."/>
            <person name="Maillard F."/>
            <person name="Murat C."/>
            <person name="Nolan M."/>
            <person name="Ohm R.A."/>
            <person name="Pangilinan J."/>
            <person name="Pereira M.F."/>
            <person name="Perotto S."/>
            <person name="Peter M."/>
            <person name="Pfister S."/>
            <person name="Riley R."/>
            <person name="Sitrit Y."/>
            <person name="Stielow J.B."/>
            <person name="Szollosi G."/>
            <person name="Zifcakova L."/>
            <person name="Stursova M."/>
            <person name="Spatafora J.W."/>
            <person name="Tedersoo L."/>
            <person name="Vaario L.M."/>
            <person name="Yamada A."/>
            <person name="Yan M."/>
            <person name="Wang P."/>
            <person name="Xu J."/>
            <person name="Bruns T."/>
            <person name="Baldrian P."/>
            <person name="Vilgalys R."/>
            <person name="Dunand C."/>
            <person name="Henrissat B."/>
            <person name="Grigoriev I.V."/>
            <person name="Hibbett D."/>
            <person name="Nagy L.G."/>
            <person name="Martin F.M."/>
        </authorList>
    </citation>
    <scope>NUCLEOTIDE SEQUENCE</scope>
    <source>
        <strain evidence="1">BED1</strain>
    </source>
</reference>
<comment type="caution">
    <text evidence="1">The sequence shown here is derived from an EMBL/GenBank/DDBJ whole genome shotgun (WGS) entry which is preliminary data.</text>
</comment>
<gene>
    <name evidence="1" type="ORF">L210DRAFT_3569918</name>
</gene>
<organism evidence="1 2">
    <name type="scientific">Boletus edulis BED1</name>
    <dbReference type="NCBI Taxonomy" id="1328754"/>
    <lineage>
        <taxon>Eukaryota</taxon>
        <taxon>Fungi</taxon>
        <taxon>Dikarya</taxon>
        <taxon>Basidiomycota</taxon>
        <taxon>Agaricomycotina</taxon>
        <taxon>Agaricomycetes</taxon>
        <taxon>Agaricomycetidae</taxon>
        <taxon>Boletales</taxon>
        <taxon>Boletineae</taxon>
        <taxon>Boletaceae</taxon>
        <taxon>Boletoideae</taxon>
        <taxon>Boletus</taxon>
    </lineage>
</organism>
<proteinExistence type="predicted"/>
<evidence type="ECO:0000313" key="2">
    <source>
        <dbReference type="Proteomes" id="UP001194468"/>
    </source>
</evidence>
<feature type="non-terminal residue" evidence="1">
    <location>
        <position position="1"/>
    </location>
</feature>
<sequence length="81" mass="8994">MPSIVGLPYNSYHRLFRPDICGSGSEDEHTSTMSIVQALVSVFMRCINAGPLTITFLLRSPVYYVCASTWGEPESVTRSHL</sequence>
<dbReference type="AlphaFoldDB" id="A0AAD4BEB7"/>
<accession>A0AAD4BEB7</accession>